<dbReference type="Pfam" id="PF02518">
    <property type="entry name" value="HATPase_c"/>
    <property type="match status" value="1"/>
</dbReference>
<evidence type="ECO:0000313" key="4">
    <source>
        <dbReference type="EMBL" id="HIS48472.1"/>
    </source>
</evidence>
<dbReference type="AlphaFoldDB" id="A0A9D1F7R5"/>
<evidence type="ECO:0000259" key="2">
    <source>
        <dbReference type="Pfam" id="PF02518"/>
    </source>
</evidence>
<feature type="transmembrane region" description="Helical" evidence="1">
    <location>
        <begin position="277"/>
        <end position="301"/>
    </location>
</feature>
<evidence type="ECO:0000256" key="1">
    <source>
        <dbReference type="SAM" id="Phobius"/>
    </source>
</evidence>
<dbReference type="InterPro" id="IPR003594">
    <property type="entry name" value="HATPase_dom"/>
</dbReference>
<evidence type="ECO:0000313" key="5">
    <source>
        <dbReference type="Proteomes" id="UP000823927"/>
    </source>
</evidence>
<protein>
    <submittedName>
        <fullName evidence="4">Histidine kinase</fullName>
    </submittedName>
</protein>
<dbReference type="InterPro" id="IPR050640">
    <property type="entry name" value="Bact_2-comp_sensor_kinase"/>
</dbReference>
<keyword evidence="1" id="KW-0472">Membrane</keyword>
<keyword evidence="4" id="KW-0808">Transferase</keyword>
<dbReference type="InterPro" id="IPR036890">
    <property type="entry name" value="HATPase_C_sf"/>
</dbReference>
<dbReference type="Proteomes" id="UP000823927">
    <property type="component" value="Unassembled WGS sequence"/>
</dbReference>
<feature type="domain" description="Histidine kinase/HSP90-like ATPase" evidence="2">
    <location>
        <begin position="463"/>
        <end position="572"/>
    </location>
</feature>
<accession>A0A9D1F7R5</accession>
<dbReference type="SUPFAM" id="SSF55874">
    <property type="entry name" value="ATPase domain of HSP90 chaperone/DNA topoisomerase II/histidine kinase"/>
    <property type="match status" value="1"/>
</dbReference>
<dbReference type="Pfam" id="PF06580">
    <property type="entry name" value="His_kinase"/>
    <property type="match status" value="1"/>
</dbReference>
<name>A0A9D1F7R5_9FIRM</name>
<dbReference type="GO" id="GO:0016020">
    <property type="term" value="C:membrane"/>
    <property type="evidence" value="ECO:0007669"/>
    <property type="project" value="InterPro"/>
</dbReference>
<proteinExistence type="predicted"/>
<sequence>MNKRDHSAARHQKSLAKKIIYLLIILVMAGLIEISLGFILLHRYRMEIEDMESTVTDTYITRTNQIFSMLNTSIRSLLFDSSEIKNITDAYINSPVYQTDSIASVLIQNDSILTLKDTFLSLSKNYGNQFNFFFYSNQNHKLTEYGGCEYDIRKPFIDHLQRQIDQGTLQYTKEGKWFLDGEYICTIYNGPRGIAGAWIRASDLASNILSFSPARCSSINIYNPDTDTEIIFRQKENGTISAENFKTDDSKRDFSFLTNARFSLLFKIDAAEYENTLLYPMLFLLLIIIYLIFVILSVIYVRKNILNQVNFFYDNLMEFKNTAMFNENSGFVEFAETGRVLNKMADEVQKLKIDIYEKQLEKQKIELDYAQLQIRPHFYINCLNIIHSMAQVNLMNEIQEITFQVSVYLRYIFKKSMEPVTLEEELNFTRNYLRVLECMNDTAYRCQMNVRASLGKYLVPPLIIQTFVENAVKHNMDIITEDKFQIEILAETQAADNKVNLEIFITDNGHGFDQELLKRLNDGTFTDDNSGHHIGIRNAGARLKLLYGDKAGVRFSNNPEGGACVHIVIPADQEEME</sequence>
<dbReference type="PANTHER" id="PTHR34220:SF7">
    <property type="entry name" value="SENSOR HISTIDINE KINASE YPDA"/>
    <property type="match status" value="1"/>
</dbReference>
<reference evidence="4" key="1">
    <citation type="submission" date="2020-10" db="EMBL/GenBank/DDBJ databases">
        <authorList>
            <person name="Gilroy R."/>
        </authorList>
    </citation>
    <scope>NUCLEOTIDE SEQUENCE</scope>
    <source>
        <strain evidence="4">CHK178-757</strain>
    </source>
</reference>
<evidence type="ECO:0000259" key="3">
    <source>
        <dbReference type="Pfam" id="PF06580"/>
    </source>
</evidence>
<keyword evidence="4" id="KW-0418">Kinase</keyword>
<dbReference type="InterPro" id="IPR010559">
    <property type="entry name" value="Sig_transdc_His_kin_internal"/>
</dbReference>
<feature type="domain" description="Signal transduction histidine kinase internal region" evidence="3">
    <location>
        <begin position="366"/>
        <end position="436"/>
    </location>
</feature>
<feature type="transmembrane region" description="Helical" evidence="1">
    <location>
        <begin position="20"/>
        <end position="41"/>
    </location>
</feature>
<gene>
    <name evidence="4" type="ORF">IAB46_13145</name>
</gene>
<dbReference type="EMBL" id="DVIT01000056">
    <property type="protein sequence ID" value="HIS48472.1"/>
    <property type="molecule type" value="Genomic_DNA"/>
</dbReference>
<organism evidence="4 5">
    <name type="scientific">Candidatus Scybalocola faecigallinarum</name>
    <dbReference type="NCBI Taxonomy" id="2840941"/>
    <lineage>
        <taxon>Bacteria</taxon>
        <taxon>Bacillati</taxon>
        <taxon>Bacillota</taxon>
        <taxon>Clostridia</taxon>
        <taxon>Lachnospirales</taxon>
        <taxon>Lachnospiraceae</taxon>
        <taxon>Lachnospiraceae incertae sedis</taxon>
        <taxon>Candidatus Scybalocola (ex Gilroy et al. 2021)</taxon>
    </lineage>
</organism>
<dbReference type="GO" id="GO:0000155">
    <property type="term" value="F:phosphorelay sensor kinase activity"/>
    <property type="evidence" value="ECO:0007669"/>
    <property type="project" value="InterPro"/>
</dbReference>
<keyword evidence="1" id="KW-1133">Transmembrane helix</keyword>
<keyword evidence="1" id="KW-0812">Transmembrane</keyword>
<reference evidence="4" key="2">
    <citation type="journal article" date="2021" name="PeerJ">
        <title>Extensive microbial diversity within the chicken gut microbiome revealed by metagenomics and culture.</title>
        <authorList>
            <person name="Gilroy R."/>
            <person name="Ravi A."/>
            <person name="Getino M."/>
            <person name="Pursley I."/>
            <person name="Horton D.L."/>
            <person name="Alikhan N.F."/>
            <person name="Baker D."/>
            <person name="Gharbi K."/>
            <person name="Hall N."/>
            <person name="Watson M."/>
            <person name="Adriaenssens E.M."/>
            <person name="Foster-Nyarko E."/>
            <person name="Jarju S."/>
            <person name="Secka A."/>
            <person name="Antonio M."/>
            <person name="Oren A."/>
            <person name="Chaudhuri R.R."/>
            <person name="La Ragione R."/>
            <person name="Hildebrand F."/>
            <person name="Pallen M.J."/>
        </authorList>
    </citation>
    <scope>NUCLEOTIDE SEQUENCE</scope>
    <source>
        <strain evidence="4">CHK178-757</strain>
    </source>
</reference>
<comment type="caution">
    <text evidence="4">The sequence shown here is derived from an EMBL/GenBank/DDBJ whole genome shotgun (WGS) entry which is preliminary data.</text>
</comment>
<dbReference type="Gene3D" id="3.30.565.10">
    <property type="entry name" value="Histidine kinase-like ATPase, C-terminal domain"/>
    <property type="match status" value="1"/>
</dbReference>
<dbReference type="PANTHER" id="PTHR34220">
    <property type="entry name" value="SENSOR HISTIDINE KINASE YPDA"/>
    <property type="match status" value="1"/>
</dbReference>